<name>A0AAF3ER78_9BILA</name>
<dbReference type="GO" id="GO:0000271">
    <property type="term" value="P:polysaccharide biosynthetic process"/>
    <property type="evidence" value="ECO:0007669"/>
    <property type="project" value="TreeGrafter"/>
</dbReference>
<feature type="transmembrane region" description="Helical" evidence="1">
    <location>
        <begin position="64"/>
        <end position="83"/>
    </location>
</feature>
<evidence type="ECO:0000256" key="1">
    <source>
        <dbReference type="SAM" id="Phobius"/>
    </source>
</evidence>
<dbReference type="AlphaFoldDB" id="A0AAF3ER78"/>
<accession>A0AAF3ER78</accession>
<keyword evidence="1" id="KW-0812">Transmembrane</keyword>
<evidence type="ECO:0000313" key="3">
    <source>
        <dbReference type="WBParaSite" id="MBELARI_LOCUS16594"/>
    </source>
</evidence>
<dbReference type="PANTHER" id="PTHR23028:SF53">
    <property type="entry name" value="ACYL_TRANSF_3 DOMAIN-CONTAINING PROTEIN"/>
    <property type="match status" value="1"/>
</dbReference>
<dbReference type="InterPro" id="IPR050879">
    <property type="entry name" value="Acyltransferase_3"/>
</dbReference>
<reference evidence="3" key="1">
    <citation type="submission" date="2024-02" db="UniProtKB">
        <authorList>
            <consortium name="WormBaseParasite"/>
        </authorList>
    </citation>
    <scope>IDENTIFICATION</scope>
</reference>
<keyword evidence="1" id="KW-0472">Membrane</keyword>
<dbReference type="GO" id="GO:0016020">
    <property type="term" value="C:membrane"/>
    <property type="evidence" value="ECO:0007669"/>
    <property type="project" value="TreeGrafter"/>
</dbReference>
<proteinExistence type="predicted"/>
<sequence>MANRLTYNYLLLSDDPQKVVELSNVPIKVKNDFRNDIAVLRAIAIISVFAFHFCPDFFPQGFLGVDIFFVISGVSIVFLYTVAWKRRYFPMFGPATYMFLNVEMENLDIGYFSQVS</sequence>
<feature type="transmembrane region" description="Helical" evidence="1">
    <location>
        <begin position="38"/>
        <end position="58"/>
    </location>
</feature>
<dbReference type="Proteomes" id="UP000887575">
    <property type="component" value="Unassembled WGS sequence"/>
</dbReference>
<dbReference type="WBParaSite" id="MBELARI_LOCUS16594">
    <property type="protein sequence ID" value="MBELARI_LOCUS16594"/>
    <property type="gene ID" value="MBELARI_LOCUS16594"/>
</dbReference>
<evidence type="ECO:0008006" key="4">
    <source>
        <dbReference type="Google" id="ProtNLM"/>
    </source>
</evidence>
<evidence type="ECO:0000313" key="2">
    <source>
        <dbReference type="Proteomes" id="UP000887575"/>
    </source>
</evidence>
<dbReference type="PANTHER" id="PTHR23028">
    <property type="entry name" value="ACETYLTRANSFERASE"/>
    <property type="match status" value="1"/>
</dbReference>
<protein>
    <recommendedName>
        <fullName evidence="4">Acyltransferase 3 domain-containing protein</fullName>
    </recommendedName>
</protein>
<keyword evidence="1" id="KW-1133">Transmembrane helix</keyword>
<organism evidence="2 3">
    <name type="scientific">Mesorhabditis belari</name>
    <dbReference type="NCBI Taxonomy" id="2138241"/>
    <lineage>
        <taxon>Eukaryota</taxon>
        <taxon>Metazoa</taxon>
        <taxon>Ecdysozoa</taxon>
        <taxon>Nematoda</taxon>
        <taxon>Chromadorea</taxon>
        <taxon>Rhabditida</taxon>
        <taxon>Rhabditina</taxon>
        <taxon>Rhabditomorpha</taxon>
        <taxon>Rhabditoidea</taxon>
        <taxon>Rhabditidae</taxon>
        <taxon>Mesorhabditinae</taxon>
        <taxon>Mesorhabditis</taxon>
    </lineage>
</organism>
<keyword evidence="2" id="KW-1185">Reference proteome</keyword>